<keyword evidence="4 7" id="KW-0812">Transmembrane</keyword>
<feature type="transmembrane region" description="Helical" evidence="7">
    <location>
        <begin position="229"/>
        <end position="249"/>
    </location>
</feature>
<reference evidence="8" key="2">
    <citation type="submission" date="2023-01" db="EMBL/GenBank/DDBJ databases">
        <title>Draft genome sequence of Maritalea porphyrae strain NBRC 107169.</title>
        <authorList>
            <person name="Sun Q."/>
            <person name="Mori K."/>
        </authorList>
    </citation>
    <scope>NUCLEOTIDE SEQUENCE</scope>
    <source>
        <strain evidence="8">NBRC 107169</strain>
    </source>
</reference>
<dbReference type="PANTHER" id="PTHR30106">
    <property type="entry name" value="INNER MEMBRANE PROTEIN YEIH-RELATED"/>
    <property type="match status" value="1"/>
</dbReference>
<dbReference type="PANTHER" id="PTHR30106:SF2">
    <property type="entry name" value="UPF0324 INNER MEMBRANE PROTEIN YEIH"/>
    <property type="match status" value="1"/>
</dbReference>
<dbReference type="Pfam" id="PF03601">
    <property type="entry name" value="Cons_hypoth698"/>
    <property type="match status" value="1"/>
</dbReference>
<feature type="transmembrane region" description="Helical" evidence="7">
    <location>
        <begin position="195"/>
        <end position="217"/>
    </location>
</feature>
<dbReference type="Proteomes" id="UP001161405">
    <property type="component" value="Unassembled WGS sequence"/>
</dbReference>
<keyword evidence="9" id="KW-1185">Reference proteome</keyword>
<feature type="transmembrane region" description="Helical" evidence="7">
    <location>
        <begin position="132"/>
        <end position="153"/>
    </location>
</feature>
<evidence type="ECO:0000256" key="4">
    <source>
        <dbReference type="ARBA" id="ARBA00022692"/>
    </source>
</evidence>
<evidence type="ECO:0000256" key="6">
    <source>
        <dbReference type="ARBA" id="ARBA00023136"/>
    </source>
</evidence>
<comment type="subcellular location">
    <subcellularLocation>
        <location evidence="1">Cell membrane</location>
        <topology evidence="1">Multi-pass membrane protein</topology>
    </subcellularLocation>
</comment>
<feature type="transmembrane region" description="Helical" evidence="7">
    <location>
        <begin position="261"/>
        <end position="281"/>
    </location>
</feature>
<reference evidence="8" key="1">
    <citation type="journal article" date="2014" name="Int. J. Syst. Evol. Microbiol.">
        <title>Complete genome of a new Firmicutes species belonging to the dominant human colonic microbiota ('Ruminococcus bicirculans') reveals two chromosomes and a selective capacity to utilize plant glucans.</title>
        <authorList>
            <consortium name="NISC Comparative Sequencing Program"/>
            <person name="Wegmann U."/>
            <person name="Louis P."/>
            <person name="Goesmann A."/>
            <person name="Henrissat B."/>
            <person name="Duncan S.H."/>
            <person name="Flint H.J."/>
        </authorList>
    </citation>
    <scope>NUCLEOTIDE SEQUENCE</scope>
    <source>
        <strain evidence="8">NBRC 107169</strain>
    </source>
</reference>
<keyword evidence="6 7" id="KW-0472">Membrane</keyword>
<protein>
    <submittedName>
        <fullName evidence="8">Membrane protein</fullName>
    </submittedName>
</protein>
<accession>A0ABQ5UQY9</accession>
<keyword evidence="3" id="KW-1003">Cell membrane</keyword>
<gene>
    <name evidence="8" type="ORF">GCM10007879_13210</name>
</gene>
<sequence length="344" mass="35909">MLLDPFRRFAVTISADNLRALAPGLLLCGLIALAAQFLSEHYGAPAMLMSLLLGLAVHPLADEGSKATAGVAFSAKTVLRLGVALLGARISFDIFVALGFEVLVLIVAALTATIAISFLLARLLGRGWRLAILTGGAVSICGASAALAISAILPRNEYTERNLSFTVFSVTLLSTLAMIAYPIAINLLGFDDHQAGIFLGGTIHDVAQVVGAGFSISDAAGETATTVKLLRVSLLAPIVLVLGVAMSQLKLSSDDMGKTPPLVPGFIVGFAALVIANSLGWLPTQVQEAAANVSRWAMLVAIAAVGVKTELKRLSEIPIQSIILVCLQTLFIAAFIYFGTLWIG</sequence>
<evidence type="ECO:0000256" key="5">
    <source>
        <dbReference type="ARBA" id="ARBA00022989"/>
    </source>
</evidence>
<dbReference type="InterPro" id="IPR018383">
    <property type="entry name" value="UPF0324_pro"/>
</dbReference>
<evidence type="ECO:0000313" key="8">
    <source>
        <dbReference type="EMBL" id="GLQ17072.1"/>
    </source>
</evidence>
<dbReference type="RefSeq" id="WP_284362941.1">
    <property type="nucleotide sequence ID" value="NZ_BSNI01000002.1"/>
</dbReference>
<keyword evidence="5 7" id="KW-1133">Transmembrane helix</keyword>
<evidence type="ECO:0000256" key="2">
    <source>
        <dbReference type="ARBA" id="ARBA00007977"/>
    </source>
</evidence>
<organism evidence="8 9">
    <name type="scientific">Maritalea porphyrae</name>
    <dbReference type="NCBI Taxonomy" id="880732"/>
    <lineage>
        <taxon>Bacteria</taxon>
        <taxon>Pseudomonadati</taxon>
        <taxon>Pseudomonadota</taxon>
        <taxon>Alphaproteobacteria</taxon>
        <taxon>Hyphomicrobiales</taxon>
        <taxon>Devosiaceae</taxon>
        <taxon>Maritalea</taxon>
    </lineage>
</organism>
<comment type="similarity">
    <text evidence="2">Belongs to the UPF0324 family.</text>
</comment>
<name>A0ABQ5UQY9_9HYPH</name>
<evidence type="ECO:0000256" key="3">
    <source>
        <dbReference type="ARBA" id="ARBA00022475"/>
    </source>
</evidence>
<evidence type="ECO:0000313" key="9">
    <source>
        <dbReference type="Proteomes" id="UP001161405"/>
    </source>
</evidence>
<feature type="transmembrane region" description="Helical" evidence="7">
    <location>
        <begin position="94"/>
        <end position="120"/>
    </location>
</feature>
<comment type="caution">
    <text evidence="8">The sequence shown here is derived from an EMBL/GenBank/DDBJ whole genome shotgun (WGS) entry which is preliminary data.</text>
</comment>
<proteinExistence type="inferred from homology"/>
<feature type="transmembrane region" description="Helical" evidence="7">
    <location>
        <begin position="20"/>
        <end position="38"/>
    </location>
</feature>
<feature type="transmembrane region" description="Helical" evidence="7">
    <location>
        <begin position="165"/>
        <end position="188"/>
    </location>
</feature>
<dbReference type="EMBL" id="BSNI01000002">
    <property type="protein sequence ID" value="GLQ17072.1"/>
    <property type="molecule type" value="Genomic_DNA"/>
</dbReference>
<feature type="transmembrane region" description="Helical" evidence="7">
    <location>
        <begin position="323"/>
        <end position="343"/>
    </location>
</feature>
<evidence type="ECO:0000256" key="7">
    <source>
        <dbReference type="SAM" id="Phobius"/>
    </source>
</evidence>
<evidence type="ECO:0000256" key="1">
    <source>
        <dbReference type="ARBA" id="ARBA00004651"/>
    </source>
</evidence>